<dbReference type="Proteomes" id="UP000184396">
    <property type="component" value="Unassembled WGS sequence"/>
</dbReference>
<dbReference type="AlphaFoldDB" id="A0A1M6DFT0"/>
<proteinExistence type="predicted"/>
<evidence type="ECO:0000256" key="1">
    <source>
        <dbReference type="ARBA" id="ARBA00022729"/>
    </source>
</evidence>
<name>A0A1M6DFT0_9FLAO</name>
<dbReference type="NCBIfam" id="TIGR04183">
    <property type="entry name" value="Por_Secre_tail"/>
    <property type="match status" value="1"/>
</dbReference>
<organism evidence="3 4">
    <name type="scientific">Algibacter luteus</name>
    <dbReference type="NCBI Taxonomy" id="1178825"/>
    <lineage>
        <taxon>Bacteria</taxon>
        <taxon>Pseudomonadati</taxon>
        <taxon>Bacteroidota</taxon>
        <taxon>Flavobacteriia</taxon>
        <taxon>Flavobacteriales</taxon>
        <taxon>Flavobacteriaceae</taxon>
        <taxon>Algibacter</taxon>
    </lineage>
</organism>
<sequence length="806" mass="88922">MKNRFLFVIFLLYFSTIISQTNDWYLLNKPSEITKILPDNVNANELHLTTDIGYIKYNTSSNSVTDFLNLTSQDPSIGDVRGMALDPTSNDIAFTLKKGIAVYNGTSVSKYTYDSSDLTIGESTNQFFDLEITYAKDGSLYIFKEDAFGYQKFNNGVFETEVSTTFKPQDIIENNSGTKTYFAGANNGLWELEKATTTWNNYTTSNSSLTSNFINTFAIDSNDNLFIGHFQGLDRLEPNGTITNCNAASPITVYEISLDPKSNDILVRNSKPNSATINGISIVNYNSCTWTNYKEDGTNCLDENIYSTCSFGGDGNVYSGQWTFPQNGTLTQFNTTTSTCLNMNINYLNSPEKADSSYISDIDIINPADSIFIGMTRGERLLILAQHKNDAFTGAFGSISEVTPSPGKNAFSVVSVNDKFVVENNDGWVIVDKDRNLTSHNHSIPNYLAISTKKATLTSSNGDATLVHKGFDNAFNYLLFKTPFNTTTGVFGNSEEIFTINRDKTKDVKFGASENPNTGVISMVGVKTNASGGINREVVNWLKQTTGNITSSYDESYSAYTILDPEIIQEDPVNAVSVFPLDENTIEAKKESDTDSKTFDFDNDGQPDKTLNLVKTEISDAEATDIADLFMMWLGGRASKTTELSLKRLFDKDYEVSSKTSSKSQIEKDIIDIPETTIASLDNNLPYDITIRKTIFKQYSETQAILVLLTNYGILIKKGVDISQVSLSANSKNQTKKISISPNPANNHVAFSDKSITSINIFDINGRKVLGNKANSISVKALSKGIYIIKGTTDNGLTVSKKLIKK</sequence>
<evidence type="ECO:0000313" key="4">
    <source>
        <dbReference type="Proteomes" id="UP000184396"/>
    </source>
</evidence>
<dbReference type="EMBL" id="FQYK01000003">
    <property type="protein sequence ID" value="SHI72001.1"/>
    <property type="molecule type" value="Genomic_DNA"/>
</dbReference>
<dbReference type="OrthoDB" id="9757809at2"/>
<gene>
    <name evidence="3" type="ORF">SAMN05216261_1529</name>
</gene>
<dbReference type="InterPro" id="IPR026444">
    <property type="entry name" value="Secre_tail"/>
</dbReference>
<dbReference type="RefSeq" id="WP_019386919.1">
    <property type="nucleotide sequence ID" value="NZ_ALIH01000003.1"/>
</dbReference>
<feature type="domain" description="Secretion system C-terminal sorting" evidence="2">
    <location>
        <begin position="740"/>
        <end position="804"/>
    </location>
</feature>
<dbReference type="Gene3D" id="2.130.10.10">
    <property type="entry name" value="YVTN repeat-like/Quinoprotein amine dehydrogenase"/>
    <property type="match status" value="1"/>
</dbReference>
<dbReference type="eggNOG" id="ENOG5030IXW">
    <property type="taxonomic scope" value="Bacteria"/>
</dbReference>
<evidence type="ECO:0000259" key="2">
    <source>
        <dbReference type="Pfam" id="PF18962"/>
    </source>
</evidence>
<keyword evidence="1" id="KW-0732">Signal</keyword>
<dbReference type="InterPro" id="IPR015943">
    <property type="entry name" value="WD40/YVTN_repeat-like_dom_sf"/>
</dbReference>
<reference evidence="3 4" key="1">
    <citation type="submission" date="2016-11" db="EMBL/GenBank/DDBJ databases">
        <authorList>
            <person name="Jaros S."/>
            <person name="Januszkiewicz K."/>
            <person name="Wedrychowicz H."/>
        </authorList>
    </citation>
    <scope>NUCLEOTIDE SEQUENCE [LARGE SCALE GENOMIC DNA]</scope>
    <source>
        <strain evidence="3 4">CGMCC 1.12213</strain>
    </source>
</reference>
<evidence type="ECO:0000313" key="3">
    <source>
        <dbReference type="EMBL" id="SHI72001.1"/>
    </source>
</evidence>
<accession>A0A1M6DFT0</accession>
<protein>
    <submittedName>
        <fullName evidence="3">Por secretion system C-terminal sorting domain-containing protein</fullName>
    </submittedName>
</protein>
<dbReference type="Pfam" id="PF18962">
    <property type="entry name" value="Por_Secre_tail"/>
    <property type="match status" value="1"/>
</dbReference>
<dbReference type="SUPFAM" id="SSF63829">
    <property type="entry name" value="Calcium-dependent phosphotriesterase"/>
    <property type="match status" value="1"/>
</dbReference>
<keyword evidence="4" id="KW-1185">Reference proteome</keyword>